<reference evidence="3 4" key="1">
    <citation type="submission" date="2020-09" db="EMBL/GenBank/DDBJ databases">
        <title>Pseudoxanthomonas sp. CAU 1598 isolated from sand of Yaerae Beach.</title>
        <authorList>
            <person name="Kim W."/>
        </authorList>
    </citation>
    <scope>NUCLEOTIDE SEQUENCE [LARGE SCALE GENOMIC DNA]</scope>
    <source>
        <strain evidence="3 4">CAU 1598</strain>
    </source>
</reference>
<organism evidence="3 4">
    <name type="scientific">Pseudomarimonas arenosa</name>
    <dbReference type="NCBI Taxonomy" id="2774145"/>
    <lineage>
        <taxon>Bacteria</taxon>
        <taxon>Pseudomonadati</taxon>
        <taxon>Pseudomonadota</taxon>
        <taxon>Gammaproteobacteria</taxon>
        <taxon>Lysobacterales</taxon>
        <taxon>Lysobacteraceae</taxon>
        <taxon>Pseudomarimonas</taxon>
    </lineage>
</organism>
<dbReference type="AlphaFoldDB" id="A0AAW3ZQY7"/>
<dbReference type="RefSeq" id="WP_192030934.1">
    <property type="nucleotide sequence ID" value="NZ_JACYTR010000054.1"/>
</dbReference>
<dbReference type="Pfam" id="PF03610">
    <property type="entry name" value="EIIA-man"/>
    <property type="match status" value="1"/>
</dbReference>
<accession>A0AAW3ZQY7</accession>
<proteinExistence type="predicted"/>
<dbReference type="SUPFAM" id="SSF53062">
    <property type="entry name" value="PTS system fructose IIA component-like"/>
    <property type="match status" value="1"/>
</dbReference>
<sequence>MAVGILLITHPGVGEALRRTAERVLGRLPLQIGCLEVEFDAPLDPLLAAGSQSLRSLDEGEGVLLLTDVFGASPSNLAQRLTELGTATRRISGLNLPMLLRSLNYADLPLDKLTEAAMSGGKLGVRVDHG</sequence>
<dbReference type="InterPro" id="IPR036662">
    <property type="entry name" value="PTS_EIIA_man-typ_sf"/>
</dbReference>
<dbReference type="PANTHER" id="PTHR33799:SF1">
    <property type="entry name" value="PTS SYSTEM MANNOSE-SPECIFIC EIIAB COMPONENT-RELATED"/>
    <property type="match status" value="1"/>
</dbReference>
<name>A0AAW3ZQY7_9GAMM</name>
<gene>
    <name evidence="3" type="ORF">IFO71_17360</name>
</gene>
<keyword evidence="1" id="KW-0808">Transferase</keyword>
<dbReference type="EMBL" id="JACYTR010000054">
    <property type="protein sequence ID" value="MBD8527514.1"/>
    <property type="molecule type" value="Genomic_DNA"/>
</dbReference>
<evidence type="ECO:0000313" key="3">
    <source>
        <dbReference type="EMBL" id="MBD8527514.1"/>
    </source>
</evidence>
<dbReference type="Gene3D" id="3.40.50.510">
    <property type="entry name" value="Phosphotransferase system, mannose-type IIA component"/>
    <property type="match status" value="1"/>
</dbReference>
<comment type="caution">
    <text evidence="3">The sequence shown here is derived from an EMBL/GenBank/DDBJ whole genome shotgun (WGS) entry which is preliminary data.</text>
</comment>
<dbReference type="GO" id="GO:0016020">
    <property type="term" value="C:membrane"/>
    <property type="evidence" value="ECO:0007669"/>
    <property type="project" value="InterPro"/>
</dbReference>
<evidence type="ECO:0000313" key="4">
    <source>
        <dbReference type="Proteomes" id="UP000613768"/>
    </source>
</evidence>
<evidence type="ECO:0000256" key="1">
    <source>
        <dbReference type="ARBA" id="ARBA00022679"/>
    </source>
</evidence>
<keyword evidence="4" id="KW-1185">Reference proteome</keyword>
<dbReference type="PANTHER" id="PTHR33799">
    <property type="entry name" value="PTS PERMEASE-RELATED-RELATED"/>
    <property type="match status" value="1"/>
</dbReference>
<feature type="domain" description="PTS EIIA type-4" evidence="2">
    <location>
        <begin position="2"/>
        <end position="125"/>
    </location>
</feature>
<dbReference type="InterPro" id="IPR004701">
    <property type="entry name" value="PTS_EIIA_man-typ"/>
</dbReference>
<dbReference type="GO" id="GO:0016740">
    <property type="term" value="F:transferase activity"/>
    <property type="evidence" value="ECO:0007669"/>
    <property type="project" value="UniProtKB-KW"/>
</dbReference>
<dbReference type="GO" id="GO:0009401">
    <property type="term" value="P:phosphoenolpyruvate-dependent sugar phosphotransferase system"/>
    <property type="evidence" value="ECO:0007669"/>
    <property type="project" value="InterPro"/>
</dbReference>
<protein>
    <submittedName>
        <fullName evidence="3">PTS fructose IIA subunit family protein</fullName>
    </submittedName>
</protein>
<dbReference type="PROSITE" id="PS51096">
    <property type="entry name" value="PTS_EIIA_TYPE_4"/>
    <property type="match status" value="1"/>
</dbReference>
<dbReference type="Proteomes" id="UP000613768">
    <property type="component" value="Unassembled WGS sequence"/>
</dbReference>
<evidence type="ECO:0000259" key="2">
    <source>
        <dbReference type="PROSITE" id="PS51096"/>
    </source>
</evidence>
<dbReference type="InterPro" id="IPR051471">
    <property type="entry name" value="Bacterial_PTS_sugar_comp"/>
</dbReference>